<dbReference type="Gene3D" id="3.30.450.30">
    <property type="entry name" value="Dynein light chain 2a, cytoplasmic"/>
    <property type="match status" value="1"/>
</dbReference>
<dbReference type="SMART" id="SM00960">
    <property type="entry name" value="Robl_LC7"/>
    <property type="match status" value="1"/>
</dbReference>
<dbReference type="AlphaFoldDB" id="A0A1H2HME6"/>
<dbReference type="InterPro" id="IPR053141">
    <property type="entry name" value="Mycobact_SerProt_Inhib_Rv3364c"/>
</dbReference>
<reference evidence="3" key="1">
    <citation type="submission" date="2016-10" db="EMBL/GenBank/DDBJ databases">
        <authorList>
            <person name="Varghese N."/>
            <person name="Submissions S."/>
        </authorList>
    </citation>
    <scope>NUCLEOTIDE SEQUENCE [LARGE SCALE GENOMIC DNA]</scope>
    <source>
        <strain evidence="3">DSM 45079</strain>
    </source>
</reference>
<dbReference type="RefSeq" id="WP_046767008.1">
    <property type="nucleotide sequence ID" value="NZ_KQ061220.1"/>
</dbReference>
<dbReference type="PANTHER" id="PTHR36222:SF1">
    <property type="entry name" value="SERINE PROTEASE INHIBITOR RV3364C"/>
    <property type="match status" value="1"/>
</dbReference>
<dbReference type="STRING" id="419479.SAMN04488563_1131"/>
<dbReference type="InterPro" id="IPR004942">
    <property type="entry name" value="Roadblock/LAMTOR2_dom"/>
</dbReference>
<sequence>MTNASSDELGWLLDRFVDRTTGAAHAVVVSADGLHLAGSTGMPRERGEQLAAVVSGLASLTVGASLILGAGEVQQTLVEMSNGFLLVMAVGDGAHLAVLAASTADLGQVGYEMALLVERVGAVLNPATRVG</sequence>
<name>A0A1H2HME6_9ACTN</name>
<organism evidence="2 3">
    <name type="scientific">Jiangella alkaliphila</name>
    <dbReference type="NCBI Taxonomy" id="419479"/>
    <lineage>
        <taxon>Bacteria</taxon>
        <taxon>Bacillati</taxon>
        <taxon>Actinomycetota</taxon>
        <taxon>Actinomycetes</taxon>
        <taxon>Jiangellales</taxon>
        <taxon>Jiangellaceae</taxon>
        <taxon>Jiangella</taxon>
    </lineage>
</organism>
<dbReference type="Proteomes" id="UP000182977">
    <property type="component" value="Chromosome I"/>
</dbReference>
<evidence type="ECO:0000313" key="2">
    <source>
        <dbReference type="EMBL" id="SDU33037.1"/>
    </source>
</evidence>
<evidence type="ECO:0000259" key="1">
    <source>
        <dbReference type="SMART" id="SM00960"/>
    </source>
</evidence>
<dbReference type="Pfam" id="PF03259">
    <property type="entry name" value="Robl_LC7"/>
    <property type="match status" value="1"/>
</dbReference>
<accession>A0A1H2HME6</accession>
<keyword evidence="3" id="KW-1185">Reference proteome</keyword>
<dbReference type="PANTHER" id="PTHR36222">
    <property type="entry name" value="SERINE PROTEASE INHIBITOR RV3364C"/>
    <property type="match status" value="1"/>
</dbReference>
<evidence type="ECO:0000313" key="3">
    <source>
        <dbReference type="Proteomes" id="UP000182977"/>
    </source>
</evidence>
<gene>
    <name evidence="2" type="ORF">SAMN04488563_1131</name>
</gene>
<dbReference type="OrthoDB" id="5187023at2"/>
<dbReference type="EMBL" id="LT629791">
    <property type="protein sequence ID" value="SDU33037.1"/>
    <property type="molecule type" value="Genomic_DNA"/>
</dbReference>
<feature type="domain" description="Roadblock/LAMTOR2" evidence="1">
    <location>
        <begin position="10"/>
        <end position="100"/>
    </location>
</feature>
<protein>
    <recommendedName>
        <fullName evidence="1">Roadblock/LAMTOR2 domain-containing protein</fullName>
    </recommendedName>
</protein>
<dbReference type="SUPFAM" id="SSF103196">
    <property type="entry name" value="Roadblock/LC7 domain"/>
    <property type="match status" value="1"/>
</dbReference>
<proteinExistence type="predicted"/>